<dbReference type="RefSeq" id="XP_040689335.1">
    <property type="nucleotide sequence ID" value="XM_040831992.1"/>
</dbReference>
<evidence type="ECO:0000313" key="2">
    <source>
        <dbReference type="Proteomes" id="UP000184383"/>
    </source>
</evidence>
<organism evidence="1 2">
    <name type="scientific">Aspergillus wentii DTO 134E9</name>
    <dbReference type="NCBI Taxonomy" id="1073089"/>
    <lineage>
        <taxon>Eukaryota</taxon>
        <taxon>Fungi</taxon>
        <taxon>Dikarya</taxon>
        <taxon>Ascomycota</taxon>
        <taxon>Pezizomycotina</taxon>
        <taxon>Eurotiomycetes</taxon>
        <taxon>Eurotiomycetidae</taxon>
        <taxon>Eurotiales</taxon>
        <taxon>Aspergillaceae</taxon>
        <taxon>Aspergillus</taxon>
        <taxon>Aspergillus subgen. Cremei</taxon>
    </lineage>
</organism>
<dbReference type="EMBL" id="KV878212">
    <property type="protein sequence ID" value="OJJ35659.1"/>
    <property type="molecule type" value="Genomic_DNA"/>
</dbReference>
<sequence>MGRRISTEDTAHHLNHEPAILQEYLNHAETILAIARNDKYWLRWAGHCKKAYFQVVHAAVQDITIPVSVLVFNLSEAYFIQTQGHESNPTRPSTELAHLLAKSTRPDLATWMDRLLKSLLASGLAGYDQHNPLYILTGKQSRKFGVEQGSSWALAGAVGLENVKVSHDILMEEVKRVFLAALIEKYQ</sequence>
<dbReference type="VEuPathDB" id="FungiDB:ASPWEDRAFT_183697"/>
<dbReference type="AlphaFoldDB" id="A0A1L9RL46"/>
<dbReference type="GeneID" id="63747840"/>
<reference evidence="2" key="1">
    <citation type="journal article" date="2017" name="Genome Biol.">
        <title>Comparative genomics reveals high biological diversity and specific adaptations in the industrially and medically important fungal genus Aspergillus.</title>
        <authorList>
            <person name="de Vries R.P."/>
            <person name="Riley R."/>
            <person name="Wiebenga A."/>
            <person name="Aguilar-Osorio G."/>
            <person name="Amillis S."/>
            <person name="Uchima C.A."/>
            <person name="Anderluh G."/>
            <person name="Asadollahi M."/>
            <person name="Askin M."/>
            <person name="Barry K."/>
            <person name="Battaglia E."/>
            <person name="Bayram O."/>
            <person name="Benocci T."/>
            <person name="Braus-Stromeyer S.A."/>
            <person name="Caldana C."/>
            <person name="Canovas D."/>
            <person name="Cerqueira G.C."/>
            <person name="Chen F."/>
            <person name="Chen W."/>
            <person name="Choi C."/>
            <person name="Clum A."/>
            <person name="Dos Santos R.A."/>
            <person name="Damasio A.R."/>
            <person name="Diallinas G."/>
            <person name="Emri T."/>
            <person name="Fekete E."/>
            <person name="Flipphi M."/>
            <person name="Freyberg S."/>
            <person name="Gallo A."/>
            <person name="Gournas C."/>
            <person name="Habgood R."/>
            <person name="Hainaut M."/>
            <person name="Harispe M.L."/>
            <person name="Henrissat B."/>
            <person name="Hilden K.S."/>
            <person name="Hope R."/>
            <person name="Hossain A."/>
            <person name="Karabika E."/>
            <person name="Karaffa L."/>
            <person name="Karanyi Z."/>
            <person name="Krasevec N."/>
            <person name="Kuo A."/>
            <person name="Kusch H."/>
            <person name="LaButti K."/>
            <person name="Lagendijk E.L."/>
            <person name="Lapidus A."/>
            <person name="Levasseur A."/>
            <person name="Lindquist E."/>
            <person name="Lipzen A."/>
            <person name="Logrieco A.F."/>
            <person name="MacCabe A."/>
            <person name="Maekelae M.R."/>
            <person name="Malavazi I."/>
            <person name="Melin P."/>
            <person name="Meyer V."/>
            <person name="Mielnichuk N."/>
            <person name="Miskei M."/>
            <person name="Molnar A.P."/>
            <person name="Mule G."/>
            <person name="Ngan C.Y."/>
            <person name="Orejas M."/>
            <person name="Orosz E."/>
            <person name="Ouedraogo J.P."/>
            <person name="Overkamp K.M."/>
            <person name="Park H.-S."/>
            <person name="Perrone G."/>
            <person name="Piumi F."/>
            <person name="Punt P.J."/>
            <person name="Ram A.F."/>
            <person name="Ramon A."/>
            <person name="Rauscher S."/>
            <person name="Record E."/>
            <person name="Riano-Pachon D.M."/>
            <person name="Robert V."/>
            <person name="Roehrig J."/>
            <person name="Ruller R."/>
            <person name="Salamov A."/>
            <person name="Salih N.S."/>
            <person name="Samson R.A."/>
            <person name="Sandor E."/>
            <person name="Sanguinetti M."/>
            <person name="Schuetze T."/>
            <person name="Sepcic K."/>
            <person name="Shelest E."/>
            <person name="Sherlock G."/>
            <person name="Sophianopoulou V."/>
            <person name="Squina F.M."/>
            <person name="Sun H."/>
            <person name="Susca A."/>
            <person name="Todd R.B."/>
            <person name="Tsang A."/>
            <person name="Unkles S.E."/>
            <person name="van de Wiele N."/>
            <person name="van Rossen-Uffink D."/>
            <person name="Oliveira J.V."/>
            <person name="Vesth T.C."/>
            <person name="Visser J."/>
            <person name="Yu J.-H."/>
            <person name="Zhou M."/>
            <person name="Andersen M.R."/>
            <person name="Archer D.B."/>
            <person name="Baker S.E."/>
            <person name="Benoit I."/>
            <person name="Brakhage A.A."/>
            <person name="Braus G.H."/>
            <person name="Fischer R."/>
            <person name="Frisvad J.C."/>
            <person name="Goldman G.H."/>
            <person name="Houbraken J."/>
            <person name="Oakley B."/>
            <person name="Pocsi I."/>
            <person name="Scazzocchio C."/>
            <person name="Seiboth B."/>
            <person name="vanKuyk P.A."/>
            <person name="Wortman J."/>
            <person name="Dyer P.S."/>
            <person name="Grigoriev I.V."/>
        </authorList>
    </citation>
    <scope>NUCLEOTIDE SEQUENCE [LARGE SCALE GENOMIC DNA]</scope>
    <source>
        <strain evidence="2">DTO 134E9</strain>
    </source>
</reference>
<keyword evidence="2" id="KW-1185">Reference proteome</keyword>
<dbReference type="Proteomes" id="UP000184383">
    <property type="component" value="Unassembled WGS sequence"/>
</dbReference>
<accession>A0A1L9RL46</accession>
<dbReference type="OrthoDB" id="4501088at2759"/>
<evidence type="ECO:0000313" key="1">
    <source>
        <dbReference type="EMBL" id="OJJ35659.1"/>
    </source>
</evidence>
<name>A0A1L9RL46_ASPWE</name>
<proteinExistence type="predicted"/>
<dbReference type="STRING" id="1073089.A0A1L9RL46"/>
<protein>
    <submittedName>
        <fullName evidence="1">Uncharacterized protein</fullName>
    </submittedName>
</protein>
<gene>
    <name evidence="1" type="ORF">ASPWEDRAFT_183697</name>
</gene>